<dbReference type="RefSeq" id="WP_093021301.1">
    <property type="nucleotide sequence ID" value="NZ_FPBK01000001.1"/>
</dbReference>
<dbReference type="PANTHER" id="PTHR12390">
    <property type="entry name" value="UROPORPHYRINOGEN III SYNTHASE"/>
    <property type="match status" value="1"/>
</dbReference>
<dbReference type="Pfam" id="PF02602">
    <property type="entry name" value="HEM4"/>
    <property type="match status" value="1"/>
</dbReference>
<name>A0A1I7ESZ9_9FLAO</name>
<dbReference type="CDD" id="cd06578">
    <property type="entry name" value="HemD"/>
    <property type="match status" value="1"/>
</dbReference>
<dbReference type="GO" id="GO:0005829">
    <property type="term" value="C:cytosol"/>
    <property type="evidence" value="ECO:0007669"/>
    <property type="project" value="TreeGrafter"/>
</dbReference>
<dbReference type="EMBL" id="FPBK01000001">
    <property type="protein sequence ID" value="SFU27055.1"/>
    <property type="molecule type" value="Genomic_DNA"/>
</dbReference>
<protein>
    <submittedName>
        <fullName evidence="2">Uroporphyrinogen-III synthase</fullName>
    </submittedName>
</protein>
<reference evidence="2 3" key="1">
    <citation type="submission" date="2016-10" db="EMBL/GenBank/DDBJ databases">
        <authorList>
            <person name="de Groot N.N."/>
        </authorList>
    </citation>
    <scope>NUCLEOTIDE SEQUENCE [LARGE SCALE GENOMIC DNA]</scope>
    <source>
        <strain evidence="2 3">CGMCC 1.12333</strain>
    </source>
</reference>
<dbReference type="InterPro" id="IPR003754">
    <property type="entry name" value="4pyrrol_synth_uPrphyn_synth"/>
</dbReference>
<keyword evidence="3" id="KW-1185">Reference proteome</keyword>
<organism evidence="2 3">
    <name type="scientific">Pustulibacterium marinum</name>
    <dbReference type="NCBI Taxonomy" id="1224947"/>
    <lineage>
        <taxon>Bacteria</taxon>
        <taxon>Pseudomonadati</taxon>
        <taxon>Bacteroidota</taxon>
        <taxon>Flavobacteriia</taxon>
        <taxon>Flavobacteriales</taxon>
        <taxon>Flavobacteriaceae</taxon>
        <taxon>Pustulibacterium</taxon>
    </lineage>
</organism>
<evidence type="ECO:0000313" key="2">
    <source>
        <dbReference type="EMBL" id="SFU27055.1"/>
    </source>
</evidence>
<accession>A0A1I7ESZ9</accession>
<gene>
    <name evidence="2" type="ORF">SAMN05216480_10152</name>
</gene>
<feature type="domain" description="Tetrapyrrole biosynthesis uroporphyrinogen III synthase" evidence="1">
    <location>
        <begin position="18"/>
        <end position="209"/>
    </location>
</feature>
<dbReference type="OrthoDB" id="1523900at2"/>
<dbReference type="GO" id="GO:0004852">
    <property type="term" value="F:uroporphyrinogen-III synthase activity"/>
    <property type="evidence" value="ECO:0007669"/>
    <property type="project" value="InterPro"/>
</dbReference>
<dbReference type="Proteomes" id="UP000199138">
    <property type="component" value="Unassembled WGS sequence"/>
</dbReference>
<dbReference type="SUPFAM" id="SSF69618">
    <property type="entry name" value="HemD-like"/>
    <property type="match status" value="1"/>
</dbReference>
<dbReference type="STRING" id="1224947.SAMN05216480_10152"/>
<dbReference type="Gene3D" id="3.40.50.10090">
    <property type="match status" value="2"/>
</dbReference>
<dbReference type="AlphaFoldDB" id="A0A1I7ESZ9"/>
<evidence type="ECO:0000259" key="1">
    <source>
        <dbReference type="Pfam" id="PF02602"/>
    </source>
</evidence>
<proteinExistence type="predicted"/>
<dbReference type="GO" id="GO:0006780">
    <property type="term" value="P:uroporphyrinogen III biosynthetic process"/>
    <property type="evidence" value="ECO:0007669"/>
    <property type="project" value="InterPro"/>
</dbReference>
<dbReference type="InterPro" id="IPR039793">
    <property type="entry name" value="UROS/Hem4"/>
</dbReference>
<dbReference type="InterPro" id="IPR036108">
    <property type="entry name" value="4pyrrol_syn_uPrphyn_synt_sf"/>
</dbReference>
<sequence length="221" mass="24940">MKARILSTKKLTLSQQELLLNKGFSLVQADFIKIDFMKINADKFYPNIIITSKNGVLSLEKQQLLNRLENKTVYCVGSKTERLLADKGIEVAQHFQNAKTLADFIVSEKNTEAFTYICGNIRRKELPNILKENHIVLDEKIAYKTLFSPLKTNSDFDGVLFFSPSLVESYFFNNQLSGAAFCIGETTAKSAAQYTQNIITASQPTIENVIVKVVKYFETTS</sequence>
<evidence type="ECO:0000313" key="3">
    <source>
        <dbReference type="Proteomes" id="UP000199138"/>
    </source>
</evidence>
<dbReference type="PANTHER" id="PTHR12390:SF0">
    <property type="entry name" value="UROPORPHYRINOGEN-III SYNTHASE"/>
    <property type="match status" value="1"/>
</dbReference>